<comment type="caution">
    <text evidence="1">The sequence shown here is derived from an EMBL/GenBank/DDBJ whole genome shotgun (WGS) entry which is preliminary data.</text>
</comment>
<evidence type="ECO:0000313" key="2">
    <source>
        <dbReference type="Proteomes" id="UP000478052"/>
    </source>
</evidence>
<accession>A0A6G0Y4J6</accession>
<proteinExistence type="predicted"/>
<gene>
    <name evidence="1" type="ORF">FWK35_00021465</name>
</gene>
<keyword evidence="2" id="KW-1185">Reference proteome</keyword>
<dbReference type="PANTHER" id="PTHR46704:SF9">
    <property type="entry name" value="BHLH DOMAIN-CONTAINING PROTEIN"/>
    <property type="match status" value="1"/>
</dbReference>
<protein>
    <submittedName>
        <fullName evidence="1">Uncharacterized protein</fullName>
    </submittedName>
</protein>
<dbReference type="Proteomes" id="UP000478052">
    <property type="component" value="Unassembled WGS sequence"/>
</dbReference>
<organism evidence="1 2">
    <name type="scientific">Aphis craccivora</name>
    <name type="common">Cowpea aphid</name>
    <dbReference type="NCBI Taxonomy" id="307492"/>
    <lineage>
        <taxon>Eukaryota</taxon>
        <taxon>Metazoa</taxon>
        <taxon>Ecdysozoa</taxon>
        <taxon>Arthropoda</taxon>
        <taxon>Hexapoda</taxon>
        <taxon>Insecta</taxon>
        <taxon>Pterygota</taxon>
        <taxon>Neoptera</taxon>
        <taxon>Paraneoptera</taxon>
        <taxon>Hemiptera</taxon>
        <taxon>Sternorrhyncha</taxon>
        <taxon>Aphidomorpha</taxon>
        <taxon>Aphidoidea</taxon>
        <taxon>Aphididae</taxon>
        <taxon>Aphidini</taxon>
        <taxon>Aphis</taxon>
        <taxon>Aphis</taxon>
    </lineage>
</organism>
<dbReference type="EMBL" id="VUJU01006306">
    <property type="protein sequence ID" value="KAF0748896.1"/>
    <property type="molecule type" value="Genomic_DNA"/>
</dbReference>
<reference evidence="1 2" key="1">
    <citation type="submission" date="2019-08" db="EMBL/GenBank/DDBJ databases">
        <title>Whole genome of Aphis craccivora.</title>
        <authorList>
            <person name="Voronova N.V."/>
            <person name="Shulinski R.S."/>
            <person name="Bandarenka Y.V."/>
            <person name="Zhorov D.G."/>
            <person name="Warner D."/>
        </authorList>
    </citation>
    <scope>NUCLEOTIDE SEQUENCE [LARGE SCALE GENOMIC DNA]</scope>
    <source>
        <strain evidence="1">180601</strain>
        <tissue evidence="1">Whole Body</tissue>
    </source>
</reference>
<evidence type="ECO:0000313" key="1">
    <source>
        <dbReference type="EMBL" id="KAF0748896.1"/>
    </source>
</evidence>
<name>A0A6G0Y4J6_APHCR</name>
<dbReference type="OrthoDB" id="6430887at2759"/>
<dbReference type="AlphaFoldDB" id="A0A6G0Y4J6"/>
<sequence length="700" mass="80623">MVENELLESGSVNGFITGKHFNRCKRLYPVVALGLQILHFELFLEKECIDISEDILLELEALLTKSIDYNLDLTENENLKKLINLYSKFQNSPNYARWIVKYYDNILKLDETHPDLKIDFENGSFGIKRTSKSFSRQPIDLTLKQTINADASKRLTGVIHFTNSISARQRWAKSHSLRSTIIIHVLENIGLKNRQDISNELEKSRIDKASSAVHKSVATIKNYINPFDQSIDPNNLFNILTGIGASAETTNFLLNVQIKGNELREKYGTMYKTDKSSLMKILEQKISEANVPPEHPDVAIIDGFFVVLHLIREFQKLHNGYVLRSTNELLSYNHEEADTKIIYHLYQISKEPEKQVVIRCNDTDVLIIILGNMNKFINAVNIWLEVGLISTNNLRYIDVSKLFSSFGIELSTTLLAFHALTGCDFTPVFYRKGKQKPFKILEQNRSFQKSLITVNEARFEIFCNAYKPKKDKETFKAKLKNCDSSNIPPCHKELHIWRNAISKTPTSFIPVGNGWIEEDNSYIPVWFEGLQYPAFVEDIVIRNSFEEENISDNDHVEQKKVSRTNNWIQSSKVKLPTIVHFIYGWAHKLTSVDFFKREFGMSKFTVVDWNNFMREVCVWKICQGDSKIGGVGCIVEIDESLFVRRKNNAGRILPQQWVFGGIRRETKECFVVCVPDRSENTLLPIICELVRFRSTIISDS</sequence>
<dbReference type="PANTHER" id="PTHR46704">
    <property type="entry name" value="CXC DOMAIN-CONTAINING PROTEIN-RELATED"/>
    <property type="match status" value="1"/>
</dbReference>